<evidence type="ECO:0000256" key="5">
    <source>
        <dbReference type="ARBA" id="ARBA00020267"/>
    </source>
</evidence>
<keyword evidence="7 10" id="KW-0853">WD repeat</keyword>
<dbReference type="PANTHER" id="PTHR44111">
    <property type="entry name" value="ELONGATOR COMPLEX PROTEIN 2"/>
    <property type="match status" value="1"/>
</dbReference>
<evidence type="ECO:0000256" key="2">
    <source>
        <dbReference type="ARBA" id="ARBA00004496"/>
    </source>
</evidence>
<dbReference type="InterPro" id="IPR001680">
    <property type="entry name" value="WD40_rpt"/>
</dbReference>
<accession>A0AAU9JHD7</accession>
<comment type="caution">
    <text evidence="11">The sequence shown here is derived from an EMBL/GenBank/DDBJ whole genome shotgun (WGS) entry which is preliminary data.</text>
</comment>
<dbReference type="Proteomes" id="UP001162131">
    <property type="component" value="Unassembled WGS sequence"/>
</dbReference>
<gene>
    <name evidence="11" type="ORF">BSTOLATCC_MIC36323</name>
</gene>
<comment type="pathway">
    <text evidence="3">tRNA modification; 5-methoxycarbonylmethyl-2-thiouridine-tRNA biosynthesis.</text>
</comment>
<evidence type="ECO:0000256" key="10">
    <source>
        <dbReference type="PROSITE-ProRule" id="PRU00221"/>
    </source>
</evidence>
<evidence type="ECO:0000256" key="8">
    <source>
        <dbReference type="ARBA" id="ARBA00022737"/>
    </source>
</evidence>
<feature type="repeat" description="WD" evidence="10">
    <location>
        <begin position="238"/>
        <end position="268"/>
    </location>
</feature>
<dbReference type="GO" id="GO:0005634">
    <property type="term" value="C:nucleus"/>
    <property type="evidence" value="ECO:0007669"/>
    <property type="project" value="UniProtKB-SubCell"/>
</dbReference>
<feature type="repeat" description="WD" evidence="10">
    <location>
        <begin position="329"/>
        <end position="358"/>
    </location>
</feature>
<feature type="repeat" description="WD" evidence="10">
    <location>
        <begin position="50"/>
        <end position="80"/>
    </location>
</feature>
<dbReference type="GO" id="GO:0033588">
    <property type="term" value="C:elongator holoenzyme complex"/>
    <property type="evidence" value="ECO:0007669"/>
    <property type="project" value="InterPro"/>
</dbReference>
<dbReference type="PRINTS" id="PR00320">
    <property type="entry name" value="GPROTEINBRPT"/>
</dbReference>
<dbReference type="InterPro" id="IPR011044">
    <property type="entry name" value="Quino_amine_DH_bsu"/>
</dbReference>
<dbReference type="SUPFAM" id="SSF50969">
    <property type="entry name" value="YVTN repeat-like/Quinoprotein amine dehydrogenase"/>
    <property type="match status" value="1"/>
</dbReference>
<dbReference type="Pfam" id="PF00400">
    <property type="entry name" value="WD40"/>
    <property type="match status" value="7"/>
</dbReference>
<dbReference type="InterPro" id="IPR020472">
    <property type="entry name" value="WD40_PAC1"/>
</dbReference>
<dbReference type="AlphaFoldDB" id="A0AAU9JHD7"/>
<comment type="subcellular location">
    <subcellularLocation>
        <location evidence="2">Cytoplasm</location>
    </subcellularLocation>
    <subcellularLocation>
        <location evidence="1">Nucleus</location>
    </subcellularLocation>
</comment>
<sequence>MSGCIRTISISGGCNQTLNSAALQYPLLAYGSGTEILLHNLENGTTCQALSGHSSRVNCLAMSGNFLISGGCDKKMIIWENFVKKQEILVKGAVINITIGKNHAIALSADGEILSFKRGENLTLDQEINLGMNLQESLAIVDYFDKEILALGGADSRIHIYTYQNEWIYQNSLEGHVRTVRSLDWKTENNDLLLVSGSQDSYIRIWKFFREVPHSLLESQGLYLIESLQMSAKLEAVAFGHTGPVSSVKWMGNSILSSSHDFTVQIWNEDKYSGSWITTATLGQIGGNKNLFFGALCDESAQHILAHGYSGGFYHWVLNSGEWKNIPAPTGHFNSVTDIALASDFVITSSSDQTARIWAEWNGIWKELSRPMIHGYDLNCICYYGNYIISGGDEKVIRTLETSSVTADIFSRDAGIRLSGIKRGAGQALGLATKSSEQESFNIAQIPVTEDILNSYTLWPEIAKLYGHGYEVAVLCPAHLSPLLASASKSQNAEHSNILLWNLESRTQAGSLSFHTLGVTDLAFSHNDQYFLSVSRDRSWCLYIFEENSYKIKTSLQAHTRIIYCCAWSPDDTNFITGSRDKKLKIWNTNGELIDTLSFPQPVTACVYMSTGTIAAGLEDGKVLIMNIATKTEIGAFSHGAYVTKLRWNGKLLFSASEDHTVRVHTLELK</sequence>
<dbReference type="PROSITE" id="PS50082">
    <property type="entry name" value="WD_REPEATS_2"/>
    <property type="match status" value="5"/>
</dbReference>
<keyword evidence="6" id="KW-0963">Cytoplasm</keyword>
<dbReference type="Gene3D" id="2.130.10.10">
    <property type="entry name" value="YVTN repeat-like/Quinoprotein amine dehydrogenase"/>
    <property type="match status" value="5"/>
</dbReference>
<comment type="similarity">
    <text evidence="4">Belongs to the WD repeat ELP2 family.</text>
</comment>
<dbReference type="PANTHER" id="PTHR44111:SF1">
    <property type="entry name" value="ELONGATOR COMPLEX PROTEIN 2"/>
    <property type="match status" value="1"/>
</dbReference>
<organism evidence="11 12">
    <name type="scientific">Blepharisma stoltei</name>
    <dbReference type="NCBI Taxonomy" id="1481888"/>
    <lineage>
        <taxon>Eukaryota</taxon>
        <taxon>Sar</taxon>
        <taxon>Alveolata</taxon>
        <taxon>Ciliophora</taxon>
        <taxon>Postciliodesmatophora</taxon>
        <taxon>Heterotrichea</taxon>
        <taxon>Heterotrichida</taxon>
        <taxon>Blepharismidae</taxon>
        <taxon>Blepharisma</taxon>
    </lineage>
</organism>
<evidence type="ECO:0000256" key="6">
    <source>
        <dbReference type="ARBA" id="ARBA00022490"/>
    </source>
</evidence>
<feature type="repeat" description="WD" evidence="10">
    <location>
        <begin position="173"/>
        <end position="207"/>
    </location>
</feature>
<evidence type="ECO:0000313" key="11">
    <source>
        <dbReference type="EMBL" id="CAG9324537.1"/>
    </source>
</evidence>
<dbReference type="EMBL" id="CAJZBQ010000036">
    <property type="protein sequence ID" value="CAG9324537.1"/>
    <property type="molecule type" value="Genomic_DNA"/>
</dbReference>
<dbReference type="GO" id="GO:0005737">
    <property type="term" value="C:cytoplasm"/>
    <property type="evidence" value="ECO:0007669"/>
    <property type="project" value="UniProtKB-SubCell"/>
</dbReference>
<dbReference type="InterPro" id="IPR015943">
    <property type="entry name" value="WD40/YVTN_repeat-like_dom_sf"/>
</dbReference>
<protein>
    <recommendedName>
        <fullName evidence="5">Elongator complex protein 2</fullName>
    </recommendedName>
</protein>
<keyword evidence="9" id="KW-0539">Nucleus</keyword>
<evidence type="ECO:0000256" key="9">
    <source>
        <dbReference type="ARBA" id="ARBA00023242"/>
    </source>
</evidence>
<feature type="repeat" description="WD" evidence="10">
    <location>
        <begin position="556"/>
        <end position="588"/>
    </location>
</feature>
<dbReference type="InterPro" id="IPR011047">
    <property type="entry name" value="Quinoprotein_ADH-like_sf"/>
</dbReference>
<proteinExistence type="inferred from homology"/>
<evidence type="ECO:0000313" key="12">
    <source>
        <dbReference type="Proteomes" id="UP001162131"/>
    </source>
</evidence>
<dbReference type="SUPFAM" id="SSF50998">
    <property type="entry name" value="Quinoprotein alcohol dehydrogenase-like"/>
    <property type="match status" value="1"/>
</dbReference>
<name>A0AAU9JHD7_9CILI</name>
<evidence type="ECO:0000256" key="3">
    <source>
        <dbReference type="ARBA" id="ARBA00005043"/>
    </source>
</evidence>
<evidence type="ECO:0000256" key="1">
    <source>
        <dbReference type="ARBA" id="ARBA00004123"/>
    </source>
</evidence>
<dbReference type="InterPro" id="IPR037289">
    <property type="entry name" value="Elp2"/>
</dbReference>
<keyword evidence="8" id="KW-0677">Repeat</keyword>
<evidence type="ECO:0000256" key="7">
    <source>
        <dbReference type="ARBA" id="ARBA00022574"/>
    </source>
</evidence>
<keyword evidence="12" id="KW-1185">Reference proteome</keyword>
<reference evidence="11" key="1">
    <citation type="submission" date="2021-09" db="EMBL/GenBank/DDBJ databases">
        <authorList>
            <consortium name="AG Swart"/>
            <person name="Singh M."/>
            <person name="Singh A."/>
            <person name="Seah K."/>
            <person name="Emmerich C."/>
        </authorList>
    </citation>
    <scope>NUCLEOTIDE SEQUENCE</scope>
    <source>
        <strain evidence="11">ATCC30299</strain>
    </source>
</reference>
<evidence type="ECO:0000256" key="4">
    <source>
        <dbReference type="ARBA" id="ARBA00005881"/>
    </source>
</evidence>
<dbReference type="SMART" id="SM00320">
    <property type="entry name" value="WD40"/>
    <property type="match status" value="10"/>
</dbReference>
<dbReference type="PROSITE" id="PS50294">
    <property type="entry name" value="WD_REPEATS_REGION"/>
    <property type="match status" value="3"/>
</dbReference>
<dbReference type="GO" id="GO:0002098">
    <property type="term" value="P:tRNA wobble uridine modification"/>
    <property type="evidence" value="ECO:0007669"/>
    <property type="project" value="InterPro"/>
</dbReference>